<proteinExistence type="inferred from homology"/>
<dbReference type="EMBL" id="KQ993075">
    <property type="protein sequence ID" value="KZV49320.1"/>
    <property type="molecule type" value="Genomic_DNA"/>
</dbReference>
<dbReference type="OrthoDB" id="1926521at2759"/>
<organism evidence="6 7">
    <name type="scientific">Dorcoceras hygrometricum</name>
    <dbReference type="NCBI Taxonomy" id="472368"/>
    <lineage>
        <taxon>Eukaryota</taxon>
        <taxon>Viridiplantae</taxon>
        <taxon>Streptophyta</taxon>
        <taxon>Embryophyta</taxon>
        <taxon>Tracheophyta</taxon>
        <taxon>Spermatophyta</taxon>
        <taxon>Magnoliopsida</taxon>
        <taxon>eudicotyledons</taxon>
        <taxon>Gunneridae</taxon>
        <taxon>Pentapetalae</taxon>
        <taxon>asterids</taxon>
        <taxon>lamiids</taxon>
        <taxon>Lamiales</taxon>
        <taxon>Gesneriaceae</taxon>
        <taxon>Didymocarpoideae</taxon>
        <taxon>Trichosporeae</taxon>
        <taxon>Loxocarpinae</taxon>
        <taxon>Dorcoceras</taxon>
    </lineage>
</organism>
<keyword evidence="2" id="KW-0479">Metal-binding</keyword>
<dbReference type="AlphaFoldDB" id="A0A2Z7CQG7"/>
<reference evidence="6 7" key="1">
    <citation type="journal article" date="2015" name="Proc. Natl. Acad. Sci. U.S.A.">
        <title>The resurrection genome of Boea hygrometrica: A blueprint for survival of dehydration.</title>
        <authorList>
            <person name="Xiao L."/>
            <person name="Yang G."/>
            <person name="Zhang L."/>
            <person name="Yang X."/>
            <person name="Zhao S."/>
            <person name="Ji Z."/>
            <person name="Zhou Q."/>
            <person name="Hu M."/>
            <person name="Wang Y."/>
            <person name="Chen M."/>
            <person name="Xu Y."/>
            <person name="Jin H."/>
            <person name="Xiao X."/>
            <person name="Hu G."/>
            <person name="Bao F."/>
            <person name="Hu Y."/>
            <person name="Wan P."/>
            <person name="Li L."/>
            <person name="Deng X."/>
            <person name="Kuang T."/>
            <person name="Xiang C."/>
            <person name="Zhu J.K."/>
            <person name="Oliver M.J."/>
            <person name="He Y."/>
        </authorList>
    </citation>
    <scope>NUCLEOTIDE SEQUENCE [LARGE SCALE GENOMIC DNA]</scope>
    <source>
        <strain evidence="7">cv. XS01</strain>
    </source>
</reference>
<evidence type="ECO:0000313" key="6">
    <source>
        <dbReference type="EMBL" id="KZV49320.1"/>
    </source>
</evidence>
<sequence>MVGLSVILENFKEISANKFPQVIIKATVIKPPSNPCSPSAAAPSPLSKFSWTNNTSNTCGFLDYCFLCKQKLSPSKDLYMYKHSAAWSVGAGRSSWMKKRVVRNGGSTKEYNCSLAAMKGPQKVCHTKLPSSSRTGKGARVHWLT</sequence>
<accession>A0A2Z7CQG7</accession>
<feature type="region of interest" description="Disordered" evidence="4">
    <location>
        <begin position="126"/>
        <end position="145"/>
    </location>
</feature>
<keyword evidence="3" id="KW-0863">Zinc-finger</keyword>
<evidence type="ECO:0000256" key="3">
    <source>
        <dbReference type="ARBA" id="ARBA00022771"/>
    </source>
</evidence>
<feature type="domain" description="FLZ-type" evidence="5">
    <location>
        <begin position="55"/>
        <end position="86"/>
    </location>
</feature>
<gene>
    <name evidence="6" type="ORF">F511_38587</name>
</gene>
<dbReference type="Pfam" id="PF04570">
    <property type="entry name" value="zf-FLZ"/>
    <property type="match status" value="1"/>
</dbReference>
<evidence type="ECO:0000313" key="7">
    <source>
        <dbReference type="Proteomes" id="UP000250235"/>
    </source>
</evidence>
<evidence type="ECO:0000259" key="5">
    <source>
        <dbReference type="Pfam" id="PF04570"/>
    </source>
</evidence>
<dbReference type="GO" id="GO:0008270">
    <property type="term" value="F:zinc ion binding"/>
    <property type="evidence" value="ECO:0007669"/>
    <property type="project" value="UniProtKB-KW"/>
</dbReference>
<comment type="similarity">
    <text evidence="1">Belongs to the FLZ family.</text>
</comment>
<dbReference type="InterPro" id="IPR007650">
    <property type="entry name" value="Zf-FLZ_dom"/>
</dbReference>
<keyword evidence="7" id="KW-1185">Reference proteome</keyword>
<protein>
    <recommendedName>
        <fullName evidence="5">FLZ-type domain-containing protein</fullName>
    </recommendedName>
</protein>
<evidence type="ECO:0000256" key="4">
    <source>
        <dbReference type="SAM" id="MobiDB-lite"/>
    </source>
</evidence>
<evidence type="ECO:0000256" key="2">
    <source>
        <dbReference type="ARBA" id="ARBA00022723"/>
    </source>
</evidence>
<dbReference type="Proteomes" id="UP000250235">
    <property type="component" value="Unassembled WGS sequence"/>
</dbReference>
<evidence type="ECO:0000256" key="1">
    <source>
        <dbReference type="ARBA" id="ARBA00009374"/>
    </source>
</evidence>
<name>A0A2Z7CQG7_9LAMI</name>
<keyword evidence="3" id="KW-0862">Zinc</keyword>